<dbReference type="PANTHER" id="PTHR43639">
    <property type="entry name" value="OXIDOREDUCTASE, SHORT-CHAIN DEHYDROGENASE/REDUCTASE FAMILY (AFU_ORTHOLOGUE AFUA_5G02870)"/>
    <property type="match status" value="1"/>
</dbReference>
<dbReference type="InterPro" id="IPR002347">
    <property type="entry name" value="SDR_fam"/>
</dbReference>
<proteinExistence type="inferred from homology"/>
<sequence length="261" mass="27717">MGRLDGKRALVTGAGMGIGRGIALALAAEGAAVALHYAHSREGAEAAVEEIRRNGGQAVALGGDLRSVAECRRVVDEAAAALGGLDILVNNSGVTRARSFLDFPEEVYEELFDLNMRATFFCAQQAVRHMLERGSGAILNITSIHGAAGFPRHAAYAATKGAIIAFTRSLAIELAPLKIRVNAIGPGLIEVPRYFQIPGYTTELGNQMVPWGRVGRPEDVGKAAVFLVSDDADFITGQVLFVDGGTQARMGLWWEQGETPQ</sequence>
<protein>
    <submittedName>
        <fullName evidence="3">Glucose 1-dehydrogenase</fullName>
        <ecNumber evidence="3">1.1.1.47</ecNumber>
    </submittedName>
</protein>
<dbReference type="Gene3D" id="3.40.50.720">
    <property type="entry name" value="NAD(P)-binding Rossmann-like Domain"/>
    <property type="match status" value="1"/>
</dbReference>
<dbReference type="AlphaFoldDB" id="A0A7C1JV13"/>
<evidence type="ECO:0000256" key="1">
    <source>
        <dbReference type="ARBA" id="ARBA00006484"/>
    </source>
</evidence>
<dbReference type="PANTHER" id="PTHR43639:SF1">
    <property type="entry name" value="SHORT-CHAIN DEHYDROGENASE_REDUCTASE FAMILY PROTEIN"/>
    <property type="match status" value="1"/>
</dbReference>
<dbReference type="InterPro" id="IPR020904">
    <property type="entry name" value="Sc_DH/Rdtase_CS"/>
</dbReference>
<dbReference type="EC" id="1.1.1.47" evidence="3"/>
<dbReference type="PRINTS" id="PR00080">
    <property type="entry name" value="SDRFAMILY"/>
</dbReference>
<dbReference type="Pfam" id="PF13561">
    <property type="entry name" value="adh_short_C2"/>
    <property type="match status" value="1"/>
</dbReference>
<organism evidence="3">
    <name type="scientific">Thermomicrobium roseum</name>
    <dbReference type="NCBI Taxonomy" id="500"/>
    <lineage>
        <taxon>Bacteria</taxon>
        <taxon>Pseudomonadati</taxon>
        <taxon>Thermomicrobiota</taxon>
        <taxon>Thermomicrobia</taxon>
        <taxon>Thermomicrobiales</taxon>
        <taxon>Thermomicrobiaceae</taxon>
        <taxon>Thermomicrobium</taxon>
    </lineage>
</organism>
<keyword evidence="2 3" id="KW-0560">Oxidoreductase</keyword>
<gene>
    <name evidence="3" type="ORF">ENP47_01385</name>
</gene>
<name>A0A7C1JV13_THERO</name>
<dbReference type="InterPro" id="IPR036291">
    <property type="entry name" value="NAD(P)-bd_dom_sf"/>
</dbReference>
<reference evidence="3" key="1">
    <citation type="journal article" date="2020" name="mSystems">
        <title>Genome- and Community-Level Interaction Insights into Carbon Utilization and Element Cycling Functions of Hydrothermarchaeota in Hydrothermal Sediment.</title>
        <authorList>
            <person name="Zhou Z."/>
            <person name="Liu Y."/>
            <person name="Xu W."/>
            <person name="Pan J."/>
            <person name="Luo Z.H."/>
            <person name="Li M."/>
        </authorList>
    </citation>
    <scope>NUCLEOTIDE SEQUENCE [LARGE SCALE GENOMIC DNA]</scope>
    <source>
        <strain evidence="3">SpSt-222</strain>
    </source>
</reference>
<dbReference type="FunFam" id="3.40.50.720:FF:000084">
    <property type="entry name" value="Short-chain dehydrogenase reductase"/>
    <property type="match status" value="1"/>
</dbReference>
<accession>A0A7C1JV13</accession>
<comment type="similarity">
    <text evidence="1">Belongs to the short-chain dehydrogenases/reductases (SDR) family.</text>
</comment>
<comment type="caution">
    <text evidence="3">The sequence shown here is derived from an EMBL/GenBank/DDBJ whole genome shotgun (WGS) entry which is preliminary data.</text>
</comment>
<dbReference type="PRINTS" id="PR00081">
    <property type="entry name" value="GDHRDH"/>
</dbReference>
<dbReference type="PROSITE" id="PS00061">
    <property type="entry name" value="ADH_SHORT"/>
    <property type="match status" value="1"/>
</dbReference>
<dbReference type="SUPFAM" id="SSF51735">
    <property type="entry name" value="NAD(P)-binding Rossmann-fold domains"/>
    <property type="match status" value="1"/>
</dbReference>
<evidence type="ECO:0000256" key="2">
    <source>
        <dbReference type="ARBA" id="ARBA00023002"/>
    </source>
</evidence>
<evidence type="ECO:0000313" key="3">
    <source>
        <dbReference type="EMBL" id="HEF64256.1"/>
    </source>
</evidence>
<dbReference type="NCBIfam" id="NF005559">
    <property type="entry name" value="PRK07231.1"/>
    <property type="match status" value="1"/>
</dbReference>
<dbReference type="GO" id="GO:0047936">
    <property type="term" value="F:glucose 1-dehydrogenase [NAD(P)+] activity"/>
    <property type="evidence" value="ECO:0007669"/>
    <property type="project" value="UniProtKB-EC"/>
</dbReference>
<dbReference type="EMBL" id="DSJL01000002">
    <property type="protein sequence ID" value="HEF64256.1"/>
    <property type="molecule type" value="Genomic_DNA"/>
</dbReference>